<dbReference type="Gene3D" id="3.30.565.10">
    <property type="entry name" value="Histidine kinase-like ATPase, C-terminal domain"/>
    <property type="match status" value="1"/>
</dbReference>
<keyword evidence="3" id="KW-1185">Reference proteome</keyword>
<feature type="domain" description="STAS" evidence="1">
    <location>
        <begin position="7"/>
        <end position="116"/>
    </location>
</feature>
<dbReference type="PANTHER" id="PTHR35526">
    <property type="entry name" value="ANTI-SIGMA-F FACTOR RSBW-RELATED"/>
    <property type="match status" value="1"/>
</dbReference>
<protein>
    <recommendedName>
        <fullName evidence="1">STAS domain-containing protein</fullName>
    </recommendedName>
</protein>
<dbReference type="InterPro" id="IPR036513">
    <property type="entry name" value="STAS_dom_sf"/>
</dbReference>
<dbReference type="InterPro" id="IPR050267">
    <property type="entry name" value="Anti-sigma-factor_SerPK"/>
</dbReference>
<dbReference type="CDD" id="cd16936">
    <property type="entry name" value="HATPase_RsbW-like"/>
    <property type="match status" value="1"/>
</dbReference>
<sequence length="258" mass="27606">MDADSPLDWDLSELQGTTIVRLSGVLNIGAYGALRDVLLKCAADQPRAVIVDLEELEIAQDRLTSVFVAVWLRISQWSTVALVVVPGPAHAALSRHGPMRRFVSVRPTVLDALASLGEPPPRRRTELWLPSSPRSVGASAPFVADTCGNWSIEPMAAPAVTVAGELVANAAEHARSPARLRLELRLGRLTVAVADDDARPVALPRPGRKSPAPRSGLRLVAHLAHAAGWSPRQSGGKIVWAVLRPRHAQPEPASGPRL</sequence>
<dbReference type="RefSeq" id="WP_323327279.1">
    <property type="nucleotide sequence ID" value="NZ_JAYFSI010000002.1"/>
</dbReference>
<organism evidence="2 3">
    <name type="scientific">Amycolatopsis heterodermiae</name>
    <dbReference type="NCBI Taxonomy" id="3110235"/>
    <lineage>
        <taxon>Bacteria</taxon>
        <taxon>Bacillati</taxon>
        <taxon>Actinomycetota</taxon>
        <taxon>Actinomycetes</taxon>
        <taxon>Pseudonocardiales</taxon>
        <taxon>Pseudonocardiaceae</taxon>
        <taxon>Amycolatopsis</taxon>
    </lineage>
</organism>
<dbReference type="PROSITE" id="PS50801">
    <property type="entry name" value="STAS"/>
    <property type="match status" value="1"/>
</dbReference>
<comment type="caution">
    <text evidence="2">The sequence shown here is derived from an EMBL/GenBank/DDBJ whole genome shotgun (WGS) entry which is preliminary data.</text>
</comment>
<reference evidence="2 3" key="1">
    <citation type="submission" date="2023-12" db="EMBL/GenBank/DDBJ databases">
        <title>Amycolatopsis sp. V23-08.</title>
        <authorList>
            <person name="Somphong A."/>
        </authorList>
    </citation>
    <scope>NUCLEOTIDE SEQUENCE [LARGE SCALE GENOMIC DNA]</scope>
    <source>
        <strain evidence="2 3">V23-08</strain>
    </source>
</reference>
<proteinExistence type="predicted"/>
<name>A0ABU5R3M7_9PSEU</name>
<dbReference type="PANTHER" id="PTHR35526:SF3">
    <property type="entry name" value="ANTI-SIGMA-F FACTOR RSBW"/>
    <property type="match status" value="1"/>
</dbReference>
<dbReference type="InterPro" id="IPR002645">
    <property type="entry name" value="STAS_dom"/>
</dbReference>
<dbReference type="InterPro" id="IPR036890">
    <property type="entry name" value="HATPase_C_sf"/>
</dbReference>
<dbReference type="EMBL" id="JAYFSI010000002">
    <property type="protein sequence ID" value="MEA5360811.1"/>
    <property type="molecule type" value="Genomic_DNA"/>
</dbReference>
<evidence type="ECO:0000313" key="3">
    <source>
        <dbReference type="Proteomes" id="UP001304298"/>
    </source>
</evidence>
<evidence type="ECO:0000313" key="2">
    <source>
        <dbReference type="EMBL" id="MEA5360811.1"/>
    </source>
</evidence>
<dbReference type="Proteomes" id="UP001304298">
    <property type="component" value="Unassembled WGS sequence"/>
</dbReference>
<evidence type="ECO:0000259" key="1">
    <source>
        <dbReference type="PROSITE" id="PS50801"/>
    </source>
</evidence>
<dbReference type="SUPFAM" id="SSF52091">
    <property type="entry name" value="SpoIIaa-like"/>
    <property type="match status" value="1"/>
</dbReference>
<dbReference type="Gene3D" id="3.30.750.24">
    <property type="entry name" value="STAS domain"/>
    <property type="match status" value="1"/>
</dbReference>
<gene>
    <name evidence="2" type="ORF">VA596_14790</name>
</gene>
<accession>A0ABU5R3M7</accession>